<dbReference type="EMBL" id="BPQB01000019">
    <property type="protein sequence ID" value="GJE90945.1"/>
    <property type="molecule type" value="Genomic_DNA"/>
</dbReference>
<dbReference type="InterPro" id="IPR001138">
    <property type="entry name" value="Zn2Cys6_DnaBD"/>
</dbReference>
<sequence>MVTQLASHDWPSGGRPVPSVNPWCKYGFHEKPACCYASANEPDSTPVKQNNMSNEEIPGHLPRGRACQACRNRKMKCDGNQPVCNQCVRFKRENECIFVPGPAPSNSRMLEQEIRRLENQIRELELRNGRLQLPEALNSPSLFPANWWEAAEPPRNVGQTLAQVFLLHASKFGFFLDVHRFVASFVGSVGTGSRIPALLRNTIYLWGVHIIPGQGVHEDIFLRRALQCLPQALSANDDIMHAIQAEILLAYYFFECNRLLEGQQHVSGALSLARSCKLHKFGPGPHAPNAALPPALDSTEEQMRVNAWWQLFALEKAWTTALDTPSLITERRADSVIDTPWPRDQQGNQSAYGQTVQKFLANVRSDRTNDPLAFYAKASVLYEQAAYAASLLGHTAAGADVNNMVVGLDASIEYFKKIIPVLGQPDAASAAVRHDLLVIHTLAQCATIALHKSSAGRSMTSLLRCITAANTIVNIFNAVPLEGLAPVNPIIAFTAFAAHEVIVSTFIMVRGNPTAAAGLPNEGVLLFGMGVLKGLFSFFAGTGVRSPLFEHHLSKVCAAQQPIFG</sequence>
<keyword evidence="2" id="KW-0479">Metal-binding</keyword>
<dbReference type="AlphaFoldDB" id="A0A9P3GBP6"/>
<protein>
    <submittedName>
        <fullName evidence="7">Zn(II)2Cys6 transcription factor</fullName>
    </submittedName>
</protein>
<evidence type="ECO:0000256" key="2">
    <source>
        <dbReference type="ARBA" id="ARBA00022723"/>
    </source>
</evidence>
<evidence type="ECO:0000313" key="7">
    <source>
        <dbReference type="EMBL" id="GJE90945.1"/>
    </source>
</evidence>
<dbReference type="PANTHER" id="PTHR47338:SF29">
    <property type="entry name" value="ZN(2)-C6 FUNGAL-TYPE DOMAIN-CONTAINING PROTEIN"/>
    <property type="match status" value="1"/>
</dbReference>
<evidence type="ECO:0000259" key="6">
    <source>
        <dbReference type="PROSITE" id="PS50048"/>
    </source>
</evidence>
<dbReference type="SMART" id="SM00066">
    <property type="entry name" value="GAL4"/>
    <property type="match status" value="1"/>
</dbReference>
<dbReference type="Pfam" id="PF00172">
    <property type="entry name" value="Zn_clus"/>
    <property type="match status" value="1"/>
</dbReference>
<gene>
    <name evidence="7" type="ORF">PsYK624_070920</name>
</gene>
<dbReference type="GO" id="GO:0003677">
    <property type="term" value="F:DNA binding"/>
    <property type="evidence" value="ECO:0007669"/>
    <property type="project" value="InterPro"/>
</dbReference>
<feature type="domain" description="Zn(2)-C6 fungal-type" evidence="6">
    <location>
        <begin position="66"/>
        <end position="98"/>
    </location>
</feature>
<keyword evidence="8" id="KW-1185">Reference proteome</keyword>
<evidence type="ECO:0000256" key="4">
    <source>
        <dbReference type="ARBA" id="ARBA00023163"/>
    </source>
</evidence>
<dbReference type="GO" id="GO:0006351">
    <property type="term" value="P:DNA-templated transcription"/>
    <property type="evidence" value="ECO:0007669"/>
    <property type="project" value="InterPro"/>
</dbReference>
<dbReference type="PANTHER" id="PTHR47338">
    <property type="entry name" value="ZN(II)2CYS6 TRANSCRIPTION FACTOR (EUROFUNG)-RELATED"/>
    <property type="match status" value="1"/>
</dbReference>
<evidence type="ECO:0000256" key="1">
    <source>
        <dbReference type="ARBA" id="ARBA00004123"/>
    </source>
</evidence>
<accession>A0A9P3GBP6</accession>
<proteinExistence type="predicted"/>
<keyword evidence="4" id="KW-0804">Transcription</keyword>
<name>A0A9P3GBP6_9APHY</name>
<dbReference type="PROSITE" id="PS00463">
    <property type="entry name" value="ZN2_CY6_FUNGAL_1"/>
    <property type="match status" value="1"/>
</dbReference>
<dbReference type="InterPro" id="IPR036864">
    <property type="entry name" value="Zn2-C6_fun-type_DNA-bd_sf"/>
</dbReference>
<dbReference type="SUPFAM" id="SSF57701">
    <property type="entry name" value="Zn2/Cys6 DNA-binding domain"/>
    <property type="match status" value="1"/>
</dbReference>
<evidence type="ECO:0000256" key="5">
    <source>
        <dbReference type="ARBA" id="ARBA00023242"/>
    </source>
</evidence>
<dbReference type="GO" id="GO:0008270">
    <property type="term" value="F:zinc ion binding"/>
    <property type="evidence" value="ECO:0007669"/>
    <property type="project" value="InterPro"/>
</dbReference>
<dbReference type="InterPro" id="IPR007219">
    <property type="entry name" value="XnlR_reg_dom"/>
</dbReference>
<dbReference type="InterPro" id="IPR050815">
    <property type="entry name" value="TF_fung"/>
</dbReference>
<evidence type="ECO:0000256" key="3">
    <source>
        <dbReference type="ARBA" id="ARBA00023015"/>
    </source>
</evidence>
<dbReference type="Gene3D" id="4.10.240.10">
    <property type="entry name" value="Zn(2)-C6 fungal-type DNA-binding domain"/>
    <property type="match status" value="1"/>
</dbReference>
<organism evidence="7 8">
    <name type="scientific">Phanerochaete sordida</name>
    <dbReference type="NCBI Taxonomy" id="48140"/>
    <lineage>
        <taxon>Eukaryota</taxon>
        <taxon>Fungi</taxon>
        <taxon>Dikarya</taxon>
        <taxon>Basidiomycota</taxon>
        <taxon>Agaricomycotina</taxon>
        <taxon>Agaricomycetes</taxon>
        <taxon>Polyporales</taxon>
        <taxon>Phanerochaetaceae</taxon>
        <taxon>Phanerochaete</taxon>
    </lineage>
</organism>
<keyword evidence="5" id="KW-0539">Nucleus</keyword>
<reference evidence="7 8" key="1">
    <citation type="submission" date="2021-08" db="EMBL/GenBank/DDBJ databases">
        <title>Draft Genome Sequence of Phanerochaete sordida strain YK-624.</title>
        <authorList>
            <person name="Mori T."/>
            <person name="Dohra H."/>
            <person name="Suzuki T."/>
            <person name="Kawagishi H."/>
            <person name="Hirai H."/>
        </authorList>
    </citation>
    <scope>NUCLEOTIDE SEQUENCE [LARGE SCALE GENOMIC DNA]</scope>
    <source>
        <strain evidence="7 8">YK-624</strain>
    </source>
</reference>
<evidence type="ECO:0000313" key="8">
    <source>
        <dbReference type="Proteomes" id="UP000703269"/>
    </source>
</evidence>
<dbReference type="Pfam" id="PF04082">
    <property type="entry name" value="Fungal_trans"/>
    <property type="match status" value="1"/>
</dbReference>
<dbReference type="CDD" id="cd00067">
    <property type="entry name" value="GAL4"/>
    <property type="match status" value="1"/>
</dbReference>
<keyword evidence="3" id="KW-0805">Transcription regulation</keyword>
<dbReference type="PROSITE" id="PS50048">
    <property type="entry name" value="ZN2_CY6_FUNGAL_2"/>
    <property type="match status" value="1"/>
</dbReference>
<comment type="subcellular location">
    <subcellularLocation>
        <location evidence="1">Nucleus</location>
    </subcellularLocation>
</comment>
<comment type="caution">
    <text evidence="7">The sequence shown here is derived from an EMBL/GenBank/DDBJ whole genome shotgun (WGS) entry which is preliminary data.</text>
</comment>
<dbReference type="GO" id="GO:0005634">
    <property type="term" value="C:nucleus"/>
    <property type="evidence" value="ECO:0007669"/>
    <property type="project" value="UniProtKB-SubCell"/>
</dbReference>
<dbReference type="CDD" id="cd12148">
    <property type="entry name" value="fungal_TF_MHR"/>
    <property type="match status" value="1"/>
</dbReference>
<dbReference type="Proteomes" id="UP000703269">
    <property type="component" value="Unassembled WGS sequence"/>
</dbReference>
<dbReference type="GO" id="GO:0000981">
    <property type="term" value="F:DNA-binding transcription factor activity, RNA polymerase II-specific"/>
    <property type="evidence" value="ECO:0007669"/>
    <property type="project" value="InterPro"/>
</dbReference>
<dbReference type="OrthoDB" id="2309723at2759"/>